<accession>A0A814R6J8</accession>
<name>A0A814R6J8_9BILA</name>
<comment type="caution">
    <text evidence="2">The sequence shown here is derived from an EMBL/GenBank/DDBJ whole genome shotgun (WGS) entry which is preliminary data.</text>
</comment>
<feature type="compositionally biased region" description="Basic and acidic residues" evidence="1">
    <location>
        <begin position="450"/>
        <end position="460"/>
    </location>
</feature>
<proteinExistence type="predicted"/>
<feature type="region of interest" description="Disordered" evidence="1">
    <location>
        <begin position="1"/>
        <end position="27"/>
    </location>
</feature>
<organism evidence="2 4">
    <name type="scientific">Adineta steineri</name>
    <dbReference type="NCBI Taxonomy" id="433720"/>
    <lineage>
        <taxon>Eukaryota</taxon>
        <taxon>Metazoa</taxon>
        <taxon>Spiralia</taxon>
        <taxon>Gnathifera</taxon>
        <taxon>Rotifera</taxon>
        <taxon>Eurotatoria</taxon>
        <taxon>Bdelloidea</taxon>
        <taxon>Adinetida</taxon>
        <taxon>Adinetidae</taxon>
        <taxon>Adineta</taxon>
    </lineage>
</organism>
<feature type="compositionally biased region" description="Basic and acidic residues" evidence="1">
    <location>
        <begin position="1"/>
        <end position="15"/>
    </location>
</feature>
<feature type="region of interest" description="Disordered" evidence="1">
    <location>
        <begin position="420"/>
        <end position="460"/>
    </location>
</feature>
<reference evidence="2" key="1">
    <citation type="submission" date="2021-02" db="EMBL/GenBank/DDBJ databases">
        <authorList>
            <person name="Nowell W R."/>
        </authorList>
    </citation>
    <scope>NUCLEOTIDE SEQUENCE</scope>
</reference>
<feature type="compositionally biased region" description="Basic and acidic residues" evidence="1">
    <location>
        <begin position="428"/>
        <end position="437"/>
    </location>
</feature>
<dbReference type="EMBL" id="CAJNON010000235">
    <property type="protein sequence ID" value="CAF1129289.1"/>
    <property type="molecule type" value="Genomic_DNA"/>
</dbReference>
<dbReference type="Proteomes" id="UP000663881">
    <property type="component" value="Unassembled WGS sequence"/>
</dbReference>
<feature type="compositionally biased region" description="Low complexity" evidence="1">
    <location>
        <begin position="266"/>
        <end position="276"/>
    </location>
</feature>
<feature type="compositionally biased region" description="Low complexity" evidence="1">
    <location>
        <begin position="299"/>
        <end position="308"/>
    </location>
</feature>
<dbReference type="Proteomes" id="UP000663891">
    <property type="component" value="Unassembled WGS sequence"/>
</dbReference>
<sequence>MFATARQEKKTKEKMPTTTGDGGDGGSGSGSGSVFFLFVTKQNFIIMTIRQQYANEELVHKLRSMLHDLPTLRTRAIKKLEHWREAAIKRLLARQRELEKTLLDKFERLEFDTQLFVEKTERKRAQQQRRWQSEPLDYLNKNEIDRISTSLRSIREELEQSKLILAGSLINENIAELSSDDHRQDKLAETSRYTDNLSTKTAVHKTYESSSTSSIGNDLNSELRRVLEICTSPQYSSSSLSADEQTHLQSLDHAEYAYDAKAKQTTATASKTYQQKRANHTNDKNRRHARIITDVPSEQQQQQQQQQQENTSPNNNHKLFAFESFDDSIRRYQRLREIRRNLRTKYDDHSSQQTKIDETSQTIDIPVERVTSSPQPSDPHIFRQNDQIRNSAKIRDRKYRSKTLEGNHLRAVDNQIYGCSSTSSTAKTKHDTHNRSDLRKRHTNHLSFRRSTDDVRDRQTHVRRNLDSTYSSLNGTWLEIGQEHWTNLLENGWRPTTDTPGVNLVSFNDSDNYGSNKQDNDEMPVIDLFEQISRNEYMALFNQIEFSYSRTIDLGIEFWRFLEINGTQHLCLYHQLNKQFILFKPDISLLSFPWSYDGIIDISWSKSTSTWVVATQTQIIISNRSFNKVFQTVDIKGDWPKRITSCRSSIFHTYKLPTSSNTTSYSRSSTKDRPQFLLERYDYKLKSICKHILESSTIWDIEADDLTEHLAVLCDFALLIFDYQLNLLRQIEVTGFKVSTDHFGGWLIADYNNSCIWQIRRNEYLKANKILSVERPWSVILDRSSWTLVLLSETQNRAKRLLFFSMKNVPESIQLNDLSSAQSQLSLSSSSSMSESFL</sequence>
<dbReference type="EMBL" id="CAJOAY010000255">
    <property type="protein sequence ID" value="CAF3604997.1"/>
    <property type="molecule type" value="Genomic_DNA"/>
</dbReference>
<dbReference type="OrthoDB" id="10012188at2759"/>
<protein>
    <submittedName>
        <fullName evidence="2">Uncharacterized protein</fullName>
    </submittedName>
</protein>
<dbReference type="AlphaFoldDB" id="A0A814R6J8"/>
<evidence type="ECO:0000313" key="3">
    <source>
        <dbReference type="EMBL" id="CAF3604997.1"/>
    </source>
</evidence>
<gene>
    <name evidence="3" type="ORF">OKA104_LOCUS6819</name>
    <name evidence="2" type="ORF">VCS650_LOCUS21637</name>
</gene>
<evidence type="ECO:0000256" key="1">
    <source>
        <dbReference type="SAM" id="MobiDB-lite"/>
    </source>
</evidence>
<evidence type="ECO:0000313" key="2">
    <source>
        <dbReference type="EMBL" id="CAF1129289.1"/>
    </source>
</evidence>
<evidence type="ECO:0000313" key="4">
    <source>
        <dbReference type="Proteomes" id="UP000663891"/>
    </source>
</evidence>
<feature type="region of interest" description="Disordered" evidence="1">
    <location>
        <begin position="266"/>
        <end position="318"/>
    </location>
</feature>
<feature type="compositionally biased region" description="Basic residues" evidence="1">
    <location>
        <begin position="438"/>
        <end position="448"/>
    </location>
</feature>